<proteinExistence type="predicted"/>
<name>A0A4V6QBA1_9FIRM</name>
<keyword evidence="2" id="KW-1185">Reference proteome</keyword>
<reference evidence="1 2" key="1">
    <citation type="submission" date="2019-03" db="EMBL/GenBank/DDBJ databases">
        <title>Subsurface microbial communities from deep shales in Ohio and West Virginia, USA.</title>
        <authorList>
            <person name="Wrighton K."/>
        </authorList>
    </citation>
    <scope>NUCLEOTIDE SEQUENCE [LARGE SCALE GENOMIC DNA]</scope>
    <source>
        <strain evidence="1 2">MSL 6dP</strain>
    </source>
</reference>
<sequence>MENKHGSLFPLLRRITKDIDSKKNSEDNNLAEIEENKSNAVDNKFLSIKISEQGIEIFNFNLPLKFVELFNQFQEFIASDELSDVKAKYGIDIGQIMKQVVDEKLTIDNNKIIDRYNEDTGIRVEVYIA</sequence>
<dbReference type="RefSeq" id="WP_134115382.1">
    <property type="nucleotide sequence ID" value="NZ_SOEG01000005.1"/>
</dbReference>
<evidence type="ECO:0000313" key="2">
    <source>
        <dbReference type="Proteomes" id="UP000295832"/>
    </source>
</evidence>
<organism evidence="1 2">
    <name type="scientific">Orenia marismortui</name>
    <dbReference type="NCBI Taxonomy" id="46469"/>
    <lineage>
        <taxon>Bacteria</taxon>
        <taxon>Bacillati</taxon>
        <taxon>Bacillota</taxon>
        <taxon>Clostridia</taxon>
        <taxon>Halanaerobiales</taxon>
        <taxon>Halobacteroidaceae</taxon>
        <taxon>Orenia</taxon>
    </lineage>
</organism>
<evidence type="ECO:0000313" key="1">
    <source>
        <dbReference type="EMBL" id="TDX52685.1"/>
    </source>
</evidence>
<dbReference type="EMBL" id="SOEG01000005">
    <property type="protein sequence ID" value="TDX52685.1"/>
    <property type="molecule type" value="Genomic_DNA"/>
</dbReference>
<dbReference type="AlphaFoldDB" id="A0A4V6QBA1"/>
<gene>
    <name evidence="1" type="ORF">C7959_10539</name>
</gene>
<dbReference type="Proteomes" id="UP000295832">
    <property type="component" value="Unassembled WGS sequence"/>
</dbReference>
<dbReference type="STRING" id="926561.GCA_000379025_00270"/>
<protein>
    <submittedName>
        <fullName evidence="1">Uncharacterized protein</fullName>
    </submittedName>
</protein>
<comment type="caution">
    <text evidence="1">The sequence shown here is derived from an EMBL/GenBank/DDBJ whole genome shotgun (WGS) entry which is preliminary data.</text>
</comment>
<accession>A0A4V6QBA1</accession>